<keyword evidence="5 8" id="KW-0547">Nucleotide-binding</keyword>
<gene>
    <name evidence="8" type="primary">ydiU</name>
    <name evidence="8" type="synonym">selO</name>
    <name evidence="10" type="ordered locus">SYNW1402</name>
</gene>
<dbReference type="HOGENOM" id="CLU_010245_3_0_3"/>
<evidence type="ECO:0000256" key="6">
    <source>
        <dbReference type="ARBA" id="ARBA00022840"/>
    </source>
</evidence>
<evidence type="ECO:0000256" key="9">
    <source>
        <dbReference type="SAM" id="MobiDB-lite"/>
    </source>
</evidence>
<feature type="binding site" evidence="8">
    <location>
        <position position="175"/>
    </location>
    <ligand>
        <name>ATP</name>
        <dbReference type="ChEBI" id="CHEBI:30616"/>
    </ligand>
</feature>
<evidence type="ECO:0000313" key="11">
    <source>
        <dbReference type="Proteomes" id="UP000001422"/>
    </source>
</evidence>
<dbReference type="KEGG" id="syw:SYNW1402"/>
<feature type="binding site" evidence="8">
    <location>
        <position position="143"/>
    </location>
    <ligand>
        <name>ATP</name>
        <dbReference type="ChEBI" id="CHEBI:30616"/>
    </ligand>
</feature>
<dbReference type="EMBL" id="BX569692">
    <property type="protein sequence ID" value="CAE07917.1"/>
    <property type="molecule type" value="Genomic_DNA"/>
</dbReference>
<evidence type="ECO:0000256" key="4">
    <source>
        <dbReference type="ARBA" id="ARBA00022723"/>
    </source>
</evidence>
<comment type="catalytic activity">
    <reaction evidence="8">
        <text>L-threonyl-[protein] + ATP = 3-O-(5'-adenylyl)-L-threonyl-[protein] + diphosphate</text>
        <dbReference type="Rhea" id="RHEA:54292"/>
        <dbReference type="Rhea" id="RHEA-COMP:11060"/>
        <dbReference type="Rhea" id="RHEA-COMP:13847"/>
        <dbReference type="ChEBI" id="CHEBI:30013"/>
        <dbReference type="ChEBI" id="CHEBI:30616"/>
        <dbReference type="ChEBI" id="CHEBI:33019"/>
        <dbReference type="ChEBI" id="CHEBI:138113"/>
        <dbReference type="EC" id="2.7.7.108"/>
    </reaction>
</comment>
<feature type="binding site" evidence="8">
    <location>
        <position position="338"/>
    </location>
    <ligand>
        <name>ATP</name>
        <dbReference type="ChEBI" id="CHEBI:30616"/>
    </ligand>
</feature>
<comment type="catalytic activity">
    <reaction evidence="8">
        <text>L-seryl-[protein] + ATP = 3-O-(5'-adenylyl)-L-seryl-[protein] + diphosphate</text>
        <dbReference type="Rhea" id="RHEA:58120"/>
        <dbReference type="Rhea" id="RHEA-COMP:9863"/>
        <dbReference type="Rhea" id="RHEA-COMP:15073"/>
        <dbReference type="ChEBI" id="CHEBI:29999"/>
        <dbReference type="ChEBI" id="CHEBI:30616"/>
        <dbReference type="ChEBI" id="CHEBI:33019"/>
        <dbReference type="ChEBI" id="CHEBI:142516"/>
        <dbReference type="EC" id="2.7.7.108"/>
    </reaction>
</comment>
<comment type="catalytic activity">
    <reaction evidence="8">
        <text>L-tyrosyl-[protein] + ATP = O-(5'-adenylyl)-L-tyrosyl-[protein] + diphosphate</text>
        <dbReference type="Rhea" id="RHEA:54288"/>
        <dbReference type="Rhea" id="RHEA-COMP:10136"/>
        <dbReference type="Rhea" id="RHEA-COMP:13846"/>
        <dbReference type="ChEBI" id="CHEBI:30616"/>
        <dbReference type="ChEBI" id="CHEBI:33019"/>
        <dbReference type="ChEBI" id="CHEBI:46858"/>
        <dbReference type="ChEBI" id="CHEBI:83624"/>
        <dbReference type="EC" id="2.7.7.108"/>
    </reaction>
</comment>
<reference evidence="10 11" key="1">
    <citation type="journal article" date="2003" name="Nature">
        <title>The genome of a motile marine Synechococcus.</title>
        <authorList>
            <person name="Palenik B."/>
            <person name="Brahamsha B."/>
            <person name="Larimer F."/>
            <person name="Land M."/>
            <person name="Hauser L."/>
            <person name="Chain P."/>
            <person name="Lamerdin J."/>
            <person name="Regala W."/>
            <person name="Allen E.A."/>
            <person name="McCarren J."/>
            <person name="Paulsen I."/>
            <person name="Dufresne A."/>
            <person name="Partensky F."/>
            <person name="Webb E."/>
            <person name="Waterbury J."/>
        </authorList>
    </citation>
    <scope>NUCLEOTIDE SEQUENCE [LARGE SCALE GENOMIC DNA]</scope>
    <source>
        <strain evidence="10 11">WH8102</strain>
    </source>
</reference>
<evidence type="ECO:0000256" key="7">
    <source>
        <dbReference type="ARBA" id="ARBA00022842"/>
    </source>
</evidence>
<organism evidence="10 11">
    <name type="scientific">Parasynechococcus marenigrum (strain WH8102)</name>
    <dbReference type="NCBI Taxonomy" id="84588"/>
    <lineage>
        <taxon>Bacteria</taxon>
        <taxon>Bacillati</taxon>
        <taxon>Cyanobacteriota</taxon>
        <taxon>Cyanophyceae</taxon>
        <taxon>Synechococcales</taxon>
        <taxon>Prochlorococcaceae</taxon>
        <taxon>Parasynechococcus</taxon>
        <taxon>Parasynechococcus marenigrum</taxon>
    </lineage>
</organism>
<dbReference type="eggNOG" id="COG0397">
    <property type="taxonomic scope" value="Bacteria"/>
</dbReference>
<feature type="binding site" evidence="8">
    <location>
        <position position="329"/>
    </location>
    <ligand>
        <name>Mg(2+)</name>
        <dbReference type="ChEBI" id="CHEBI:18420"/>
    </ligand>
</feature>
<comment type="catalytic activity">
    <reaction evidence="8">
        <text>L-seryl-[protein] + UTP = O-(5'-uridylyl)-L-seryl-[protein] + diphosphate</text>
        <dbReference type="Rhea" id="RHEA:64604"/>
        <dbReference type="Rhea" id="RHEA-COMP:9863"/>
        <dbReference type="Rhea" id="RHEA-COMP:16635"/>
        <dbReference type="ChEBI" id="CHEBI:29999"/>
        <dbReference type="ChEBI" id="CHEBI:33019"/>
        <dbReference type="ChEBI" id="CHEBI:46398"/>
        <dbReference type="ChEBI" id="CHEBI:156051"/>
    </reaction>
</comment>
<keyword evidence="2 8" id="KW-0808">Transferase</keyword>
<evidence type="ECO:0000256" key="1">
    <source>
        <dbReference type="ARBA" id="ARBA00009747"/>
    </source>
</evidence>
<keyword evidence="6 8" id="KW-0067">ATP-binding</keyword>
<keyword evidence="11" id="KW-1185">Reference proteome</keyword>
<comment type="function">
    <text evidence="8">Nucleotidyltransferase involved in the post-translational modification of proteins. It can catalyze the addition of adenosine monophosphate (AMP) or uridine monophosphate (UMP) to a protein, resulting in modifications known as AMPylation and UMPylation.</text>
</comment>
<feature type="binding site" evidence="8">
    <location>
        <position position="248"/>
    </location>
    <ligand>
        <name>ATP</name>
        <dbReference type="ChEBI" id="CHEBI:30616"/>
    </ligand>
</feature>
<evidence type="ECO:0000256" key="5">
    <source>
        <dbReference type="ARBA" id="ARBA00022741"/>
    </source>
</evidence>
<dbReference type="HAMAP" id="MF_00692">
    <property type="entry name" value="SelO"/>
    <property type="match status" value="1"/>
</dbReference>
<feature type="binding site" evidence="8">
    <location>
        <position position="338"/>
    </location>
    <ligand>
        <name>Mg(2+)</name>
        <dbReference type="ChEBI" id="CHEBI:18420"/>
    </ligand>
</feature>
<comment type="cofactor">
    <cofactor evidence="8">
        <name>Mg(2+)</name>
        <dbReference type="ChEBI" id="CHEBI:18420"/>
    </cofactor>
    <cofactor evidence="8">
        <name>Mn(2+)</name>
        <dbReference type="ChEBI" id="CHEBI:29035"/>
    </cofactor>
</comment>
<evidence type="ECO:0000313" key="10">
    <source>
        <dbReference type="EMBL" id="CAE07917.1"/>
    </source>
</evidence>
<keyword evidence="8" id="KW-0464">Manganese</keyword>
<dbReference type="GO" id="GO:0000287">
    <property type="term" value="F:magnesium ion binding"/>
    <property type="evidence" value="ECO:0007669"/>
    <property type="project" value="UniProtKB-UniRule"/>
</dbReference>
<comment type="catalytic activity">
    <reaction evidence="8">
        <text>L-tyrosyl-[protein] + UTP = O-(5'-uridylyl)-L-tyrosyl-[protein] + diphosphate</text>
        <dbReference type="Rhea" id="RHEA:83887"/>
        <dbReference type="Rhea" id="RHEA-COMP:10136"/>
        <dbReference type="Rhea" id="RHEA-COMP:20238"/>
        <dbReference type="ChEBI" id="CHEBI:33019"/>
        <dbReference type="ChEBI" id="CHEBI:46398"/>
        <dbReference type="ChEBI" id="CHEBI:46858"/>
        <dbReference type="ChEBI" id="CHEBI:90602"/>
    </reaction>
</comment>
<feature type="active site" description="Proton acceptor" evidence="8">
    <location>
        <position position="328"/>
    </location>
</feature>
<feature type="binding site" evidence="8">
    <location>
        <position position="141"/>
    </location>
    <ligand>
        <name>ATP</name>
        <dbReference type="ChEBI" id="CHEBI:30616"/>
    </ligand>
</feature>
<dbReference type="Pfam" id="PF02696">
    <property type="entry name" value="SelO"/>
    <property type="match status" value="1"/>
</dbReference>
<dbReference type="STRING" id="84588.SYNW1402"/>
<dbReference type="InterPro" id="IPR003846">
    <property type="entry name" value="SelO"/>
</dbReference>
<dbReference type="GO" id="GO:0070733">
    <property type="term" value="F:AMPylase activity"/>
    <property type="evidence" value="ECO:0007669"/>
    <property type="project" value="UniProtKB-EC"/>
</dbReference>
<accession>Q7U6D6</accession>
<dbReference type="PANTHER" id="PTHR32057">
    <property type="entry name" value="PROTEIN ADENYLYLTRANSFERASE SELO, MITOCHONDRIAL"/>
    <property type="match status" value="1"/>
</dbReference>
<feature type="region of interest" description="Disordered" evidence="9">
    <location>
        <begin position="38"/>
        <end position="57"/>
    </location>
</feature>
<feature type="binding site" evidence="8">
    <location>
        <position position="241"/>
    </location>
    <ligand>
        <name>ATP</name>
        <dbReference type="ChEBI" id="CHEBI:30616"/>
    </ligand>
</feature>
<evidence type="ECO:0000256" key="3">
    <source>
        <dbReference type="ARBA" id="ARBA00022695"/>
    </source>
</evidence>
<comment type="similarity">
    <text evidence="1 8">Belongs to the SELO family.</text>
</comment>
<feature type="binding site" evidence="8">
    <location>
        <position position="144"/>
    </location>
    <ligand>
        <name>ATP</name>
        <dbReference type="ChEBI" id="CHEBI:30616"/>
    </ligand>
</feature>
<evidence type="ECO:0000256" key="8">
    <source>
        <dbReference type="HAMAP-Rule" id="MF_00692"/>
    </source>
</evidence>
<feature type="binding site" evidence="8">
    <location>
        <position position="176"/>
    </location>
    <ligand>
        <name>ATP</name>
        <dbReference type="ChEBI" id="CHEBI:30616"/>
    </ligand>
</feature>
<dbReference type="EC" id="2.7.7.-" evidence="8"/>
<keyword evidence="3 8" id="KW-0548">Nucleotidyltransferase</keyword>
<keyword evidence="4 8" id="KW-0479">Metal-binding</keyword>
<protein>
    <recommendedName>
        <fullName evidence="8">Protein nucleotidyltransferase YdiU</fullName>
        <ecNumber evidence="8">2.7.7.-</ecNumber>
    </recommendedName>
    <alternativeName>
        <fullName evidence="8">Protein adenylyltransferase YdiU</fullName>
        <ecNumber evidence="8">2.7.7.108</ecNumber>
    </alternativeName>
    <alternativeName>
        <fullName evidence="8">Protein uridylyltransferase YdiU</fullName>
        <ecNumber evidence="8">2.7.7.-</ecNumber>
    </alternativeName>
</protein>
<dbReference type="Proteomes" id="UP000001422">
    <property type="component" value="Chromosome"/>
</dbReference>
<dbReference type="GO" id="GO:0005524">
    <property type="term" value="F:ATP binding"/>
    <property type="evidence" value="ECO:0007669"/>
    <property type="project" value="UniProtKB-UniRule"/>
</dbReference>
<name>Q7U6D6_PARMW</name>
<keyword evidence="7 8" id="KW-0460">Magnesium</keyword>
<dbReference type="EC" id="2.7.7.108" evidence="8"/>
<comment type="catalytic activity">
    <reaction evidence="8">
        <text>L-histidyl-[protein] + UTP = N(tele)-(5'-uridylyl)-L-histidyl-[protein] + diphosphate</text>
        <dbReference type="Rhea" id="RHEA:83891"/>
        <dbReference type="Rhea" id="RHEA-COMP:9745"/>
        <dbReference type="Rhea" id="RHEA-COMP:20239"/>
        <dbReference type="ChEBI" id="CHEBI:29979"/>
        <dbReference type="ChEBI" id="CHEBI:33019"/>
        <dbReference type="ChEBI" id="CHEBI:46398"/>
        <dbReference type="ChEBI" id="CHEBI:233474"/>
    </reaction>
</comment>
<evidence type="ECO:0000256" key="2">
    <source>
        <dbReference type="ARBA" id="ARBA00022679"/>
    </source>
</evidence>
<dbReference type="PANTHER" id="PTHR32057:SF14">
    <property type="entry name" value="PROTEIN ADENYLYLTRANSFERASE SELO, MITOCHONDRIAL"/>
    <property type="match status" value="1"/>
</dbReference>
<feature type="binding site" evidence="8">
    <location>
        <position position="163"/>
    </location>
    <ligand>
        <name>ATP</name>
        <dbReference type="ChEBI" id="CHEBI:30616"/>
    </ligand>
</feature>
<dbReference type="GO" id="GO:0030145">
    <property type="term" value="F:manganese ion binding"/>
    <property type="evidence" value="ECO:0007669"/>
    <property type="project" value="UniProtKB-UniRule"/>
</dbReference>
<sequence>MLSIASADRWSDPMPTTATTFEEFRQRVDYSLLQALKPDPEATSDGNDHRPRPVFSGHWVPVRPTPIPEPKYVAHSFILFAELGISDDLAHNSDFTRLFSGDASVAAEPMHSWGWATGYALSIYGTEYIQQCPFGTGNGYGDGRAMSIVEGVFEGQRWEMQLKGGGPTPYCRGADGRAVLRSSVREFLAQEFMHALGVPTSRSLTLYRSEAETVRRPWYSDHSRSFDPDVMVDNQAAISTRVAPSFLRVGQIELFARRARDNAHPNAHDELRLIVQHLIDRNYRAEIDATLPFHQQVLELARLFRGRLTALVANWMRVGYCQGNFNSDNCAAGGYTLDYGPFGFCELFDPRFQPWTGGGAHFSFFNQPAAAEANYRMFWRSLRTLLEGDDAAQRELDQLNEGFAVAMQQQLEAMWASKLALPAYDETLVTELLQLLVAAKADYTKAFRLLSTIPDHVAELHPSFYLPSSEDLDQRWQTWLQRWRERITANGDLEETSAAMRRVNPAITWREWLIAPAYQQAEQGDNSLVLELQTLFSSPYSAPSTELAARYDQLRPQQFFSAGGIAHYSCSS</sequence>
<proteinExistence type="inferred from homology"/>
<dbReference type="AlphaFoldDB" id="Q7U6D6"/>